<organism evidence="1 2">
    <name type="scientific">Shinella yambaruensis</name>
    <dbReference type="NCBI Taxonomy" id="415996"/>
    <lineage>
        <taxon>Bacteria</taxon>
        <taxon>Pseudomonadati</taxon>
        <taxon>Pseudomonadota</taxon>
        <taxon>Alphaproteobacteria</taxon>
        <taxon>Hyphomicrobiales</taxon>
        <taxon>Rhizobiaceae</taxon>
        <taxon>Shinella</taxon>
    </lineage>
</organism>
<comment type="caution">
    <text evidence="1">The sequence shown here is derived from an EMBL/GenBank/DDBJ whole genome shotgun (WGS) entry which is preliminary data.</text>
</comment>
<dbReference type="RefSeq" id="WP_244769441.1">
    <property type="nucleotide sequence ID" value="NZ_BSOP01000034.1"/>
</dbReference>
<evidence type="ECO:0000313" key="1">
    <source>
        <dbReference type="EMBL" id="GLR52919.1"/>
    </source>
</evidence>
<sequence>MATLSRAASLSRRDRDYFCKPRDAAEPRDFDQDDVKFLRSYATVHGPIVDRLLKLSALRSSEGLLSRQPMPADIAMAEAGATGNRAAQPLALQSLQFGIIMDDEILP</sequence>
<proteinExistence type="predicted"/>
<dbReference type="Proteomes" id="UP001156702">
    <property type="component" value="Unassembled WGS sequence"/>
</dbReference>
<gene>
    <name evidence="1" type="ORF">GCM10007923_41340</name>
</gene>
<reference evidence="2" key="1">
    <citation type="journal article" date="2019" name="Int. J. Syst. Evol. Microbiol.">
        <title>The Global Catalogue of Microorganisms (GCM) 10K type strain sequencing project: providing services to taxonomists for standard genome sequencing and annotation.</title>
        <authorList>
            <consortium name="The Broad Institute Genomics Platform"/>
            <consortium name="The Broad Institute Genome Sequencing Center for Infectious Disease"/>
            <person name="Wu L."/>
            <person name="Ma J."/>
        </authorList>
    </citation>
    <scope>NUCLEOTIDE SEQUENCE [LARGE SCALE GENOMIC DNA]</scope>
    <source>
        <strain evidence="2">NBRC 102122</strain>
    </source>
</reference>
<accession>A0ABQ5ZJD2</accession>
<keyword evidence="2" id="KW-1185">Reference proteome</keyword>
<dbReference type="EMBL" id="BSOP01000034">
    <property type="protein sequence ID" value="GLR52919.1"/>
    <property type="molecule type" value="Genomic_DNA"/>
</dbReference>
<evidence type="ECO:0000313" key="2">
    <source>
        <dbReference type="Proteomes" id="UP001156702"/>
    </source>
</evidence>
<protein>
    <submittedName>
        <fullName evidence="1">Uncharacterized protein</fullName>
    </submittedName>
</protein>
<name>A0ABQ5ZJD2_9HYPH</name>